<organism evidence="1 2">
    <name type="scientific">Phanerochaete sordida</name>
    <dbReference type="NCBI Taxonomy" id="48140"/>
    <lineage>
        <taxon>Eukaryota</taxon>
        <taxon>Fungi</taxon>
        <taxon>Dikarya</taxon>
        <taxon>Basidiomycota</taxon>
        <taxon>Agaricomycotina</taxon>
        <taxon>Agaricomycetes</taxon>
        <taxon>Polyporales</taxon>
        <taxon>Phanerochaetaceae</taxon>
        <taxon>Phanerochaete</taxon>
    </lineage>
</organism>
<evidence type="ECO:0000313" key="1">
    <source>
        <dbReference type="EMBL" id="GJE99488.1"/>
    </source>
</evidence>
<comment type="caution">
    <text evidence="1">The sequence shown here is derived from an EMBL/GenBank/DDBJ whole genome shotgun (WGS) entry which is preliminary data.</text>
</comment>
<dbReference type="EMBL" id="BPQB01000110">
    <property type="protein sequence ID" value="GJE99488.1"/>
    <property type="molecule type" value="Genomic_DNA"/>
</dbReference>
<accession>A0A9P3GR11</accession>
<name>A0A9P3GR11_9APHY</name>
<dbReference type="Proteomes" id="UP000703269">
    <property type="component" value="Unassembled WGS sequence"/>
</dbReference>
<keyword evidence="2" id="KW-1185">Reference proteome</keyword>
<sequence length="180" mass="20169">MIFSAAPALESLGLYFRDDELSLSRAKIPRRLASVDVSCTFGIRNGRVVPSGANDVWTRVWTTLRAATVLPIRRITVKYHIFFFRSVAGCSQEDLYADYTAMLSQITEWQTAVNVLDGFPRLESITFEVRSTLLQSGVPMVSVHVHEGYVTAMREAVTKNLPRRYGDILHVKATVSESNV</sequence>
<gene>
    <name evidence="1" type="ORF">PsYK624_157520</name>
</gene>
<evidence type="ECO:0000313" key="2">
    <source>
        <dbReference type="Proteomes" id="UP000703269"/>
    </source>
</evidence>
<protein>
    <submittedName>
        <fullName evidence="1">Uncharacterized protein</fullName>
    </submittedName>
</protein>
<proteinExistence type="predicted"/>
<dbReference type="AlphaFoldDB" id="A0A9P3GR11"/>
<reference evidence="1 2" key="1">
    <citation type="submission" date="2021-08" db="EMBL/GenBank/DDBJ databases">
        <title>Draft Genome Sequence of Phanerochaete sordida strain YK-624.</title>
        <authorList>
            <person name="Mori T."/>
            <person name="Dohra H."/>
            <person name="Suzuki T."/>
            <person name="Kawagishi H."/>
            <person name="Hirai H."/>
        </authorList>
    </citation>
    <scope>NUCLEOTIDE SEQUENCE [LARGE SCALE GENOMIC DNA]</scope>
    <source>
        <strain evidence="1 2">YK-624</strain>
    </source>
</reference>